<dbReference type="EMBL" id="BAAAFO010000003">
    <property type="protein sequence ID" value="GAA0254757.1"/>
    <property type="molecule type" value="Genomic_DNA"/>
</dbReference>
<comment type="caution">
    <text evidence="2">The sequence shown here is derived from an EMBL/GenBank/DDBJ whole genome shotgun (WGS) entry which is preliminary data.</text>
</comment>
<dbReference type="RefSeq" id="WP_343882628.1">
    <property type="nucleotide sequence ID" value="NZ_BAAAFO010000003.1"/>
</dbReference>
<evidence type="ECO:0008006" key="4">
    <source>
        <dbReference type="Google" id="ProtNLM"/>
    </source>
</evidence>
<feature type="signal peptide" evidence="1">
    <location>
        <begin position="1"/>
        <end position="19"/>
    </location>
</feature>
<evidence type="ECO:0000313" key="2">
    <source>
        <dbReference type="EMBL" id="GAA0254757.1"/>
    </source>
</evidence>
<proteinExistence type="predicted"/>
<organism evidence="2 3">
    <name type="scientific">Rhodanobacter caeni</name>
    <dbReference type="NCBI Taxonomy" id="657654"/>
    <lineage>
        <taxon>Bacteria</taxon>
        <taxon>Pseudomonadati</taxon>
        <taxon>Pseudomonadota</taxon>
        <taxon>Gammaproteobacteria</taxon>
        <taxon>Lysobacterales</taxon>
        <taxon>Rhodanobacteraceae</taxon>
        <taxon>Rhodanobacter</taxon>
    </lineage>
</organism>
<sequence length="154" mass="16344">MKSAALLVTASLFACSALAQTPPTKALPPPGINDPGVHATTPTATPAKKQLDLKPRALPSKNAVAAPDASDALPDVAVRKEGDNTIQEYRRNGQLYMVVVTPKTGIPHTYTVDPQGRLVDEHGQKPTRPVMYKVLEWGKSPPATDDSTPADTGR</sequence>
<name>A0ABN0UM00_9GAMM</name>
<feature type="chain" id="PRO_5045669235" description="DUF2782 domain-containing protein" evidence="1">
    <location>
        <begin position="20"/>
        <end position="154"/>
    </location>
</feature>
<gene>
    <name evidence="2" type="ORF">GCM10009126_19900</name>
</gene>
<dbReference type="InterPro" id="IPR021357">
    <property type="entry name" value="DUF2782"/>
</dbReference>
<reference evidence="2 3" key="1">
    <citation type="journal article" date="2019" name="Int. J. Syst. Evol. Microbiol.">
        <title>The Global Catalogue of Microorganisms (GCM) 10K type strain sequencing project: providing services to taxonomists for standard genome sequencing and annotation.</title>
        <authorList>
            <consortium name="The Broad Institute Genomics Platform"/>
            <consortium name="The Broad Institute Genome Sequencing Center for Infectious Disease"/>
            <person name="Wu L."/>
            <person name="Ma J."/>
        </authorList>
    </citation>
    <scope>NUCLEOTIDE SEQUENCE [LARGE SCALE GENOMIC DNA]</scope>
    <source>
        <strain evidence="2 3">JCM 16242</strain>
    </source>
</reference>
<dbReference type="Proteomes" id="UP001500657">
    <property type="component" value="Unassembled WGS sequence"/>
</dbReference>
<protein>
    <recommendedName>
        <fullName evidence="4">DUF2782 domain-containing protein</fullName>
    </recommendedName>
</protein>
<evidence type="ECO:0000256" key="1">
    <source>
        <dbReference type="SAM" id="SignalP"/>
    </source>
</evidence>
<keyword evidence="3" id="KW-1185">Reference proteome</keyword>
<dbReference type="Gene3D" id="2.20.130.30">
    <property type="entry name" value="Protein of unknown function DUF2782"/>
    <property type="match status" value="1"/>
</dbReference>
<dbReference type="PROSITE" id="PS51257">
    <property type="entry name" value="PROKAR_LIPOPROTEIN"/>
    <property type="match status" value="1"/>
</dbReference>
<keyword evidence="1" id="KW-0732">Signal</keyword>
<evidence type="ECO:0000313" key="3">
    <source>
        <dbReference type="Proteomes" id="UP001500657"/>
    </source>
</evidence>
<dbReference type="Pfam" id="PF11191">
    <property type="entry name" value="DUF2782"/>
    <property type="match status" value="1"/>
</dbReference>
<accession>A0ABN0UM00</accession>